<evidence type="ECO:0008006" key="3">
    <source>
        <dbReference type="Google" id="ProtNLM"/>
    </source>
</evidence>
<comment type="caution">
    <text evidence="1">The sequence shown here is derived from an EMBL/GenBank/DDBJ whole genome shotgun (WGS) entry which is preliminary data.</text>
</comment>
<evidence type="ECO:0000313" key="2">
    <source>
        <dbReference type="Proteomes" id="UP000319931"/>
    </source>
</evidence>
<dbReference type="EMBL" id="RCZC01000001">
    <property type="protein sequence ID" value="TPG56353.1"/>
    <property type="molecule type" value="Genomic_DNA"/>
</dbReference>
<dbReference type="Gene3D" id="3.40.50.1010">
    <property type="entry name" value="5'-nuclease"/>
    <property type="match status" value="1"/>
</dbReference>
<name>A0A502G648_9SPHN</name>
<dbReference type="Proteomes" id="UP000319931">
    <property type="component" value="Unassembled WGS sequence"/>
</dbReference>
<proteinExistence type="predicted"/>
<reference evidence="1 2" key="1">
    <citation type="journal article" date="2019" name="Environ. Microbiol.">
        <title>Species interactions and distinct microbial communities in high Arctic permafrost affected cryosols are associated with the CH4 and CO2 gas fluxes.</title>
        <authorList>
            <person name="Altshuler I."/>
            <person name="Hamel J."/>
            <person name="Turney S."/>
            <person name="Magnuson E."/>
            <person name="Levesque R."/>
            <person name="Greer C."/>
            <person name="Whyte L.G."/>
        </authorList>
    </citation>
    <scope>NUCLEOTIDE SEQUENCE [LARGE SCALE GENOMIC DNA]</scope>
    <source>
        <strain evidence="1 2">E6.1</strain>
    </source>
</reference>
<accession>A0A502G648</accession>
<keyword evidence="2" id="KW-1185">Reference proteome</keyword>
<evidence type="ECO:0000313" key="1">
    <source>
        <dbReference type="EMBL" id="TPG56353.1"/>
    </source>
</evidence>
<protein>
    <recommendedName>
        <fullName evidence="3">PIN domain-containing protein</fullName>
    </recommendedName>
</protein>
<sequence length="435" mass="48249">MSDCDIIIDTNQVLHFQPIDQIDWCALTGCNHCTLVITPILLRELEQKKIFSPSATLKSRAARMIDFLVSKMVLPDPIELRPKVTLAFVVQEPAIDFATHQLVREINDDHYIATAIERQNAGRVTLIASNDGGMAMKLRSRAIRVLRLTDALRLPDEVEAGAKELRDAKLEIARLKSRQPKLSAAFRGGASKREIRNARAIEMGVPSLSKIRADHPLLPLPGEPSASNVGALSAYRSISALGMPSRERIEQHNAALRSYYTLYERYLRELRQWTENLRLTATLHLILKNDGSATATNIDVTVNFPKTIFLSSVSERASEPVAPDAPAKPNTLSALNTYVGNGARAIYPDYRAPLFNLYDGAAHIDENNPHSAQFSIEALKQKCSLELDDFFLLRAPDLTGKGAEIDVEITFHEAEPVHHKLAITFAEVDASESDD</sequence>
<dbReference type="RefSeq" id="WP_140847324.1">
    <property type="nucleotide sequence ID" value="NZ_RCZC01000001.1"/>
</dbReference>
<dbReference type="OrthoDB" id="7593234at2"/>
<organism evidence="1 2">
    <name type="scientific">Sphingomonas glacialis</name>
    <dbReference type="NCBI Taxonomy" id="658225"/>
    <lineage>
        <taxon>Bacteria</taxon>
        <taxon>Pseudomonadati</taxon>
        <taxon>Pseudomonadota</taxon>
        <taxon>Alphaproteobacteria</taxon>
        <taxon>Sphingomonadales</taxon>
        <taxon>Sphingomonadaceae</taxon>
        <taxon>Sphingomonas</taxon>
    </lineage>
</organism>
<dbReference type="AlphaFoldDB" id="A0A502G648"/>
<gene>
    <name evidence="1" type="ORF">EAH76_01980</name>
</gene>